<organism evidence="1 2">
    <name type="scientific">Pistacia atlantica</name>
    <dbReference type="NCBI Taxonomy" id="434234"/>
    <lineage>
        <taxon>Eukaryota</taxon>
        <taxon>Viridiplantae</taxon>
        <taxon>Streptophyta</taxon>
        <taxon>Embryophyta</taxon>
        <taxon>Tracheophyta</taxon>
        <taxon>Spermatophyta</taxon>
        <taxon>Magnoliopsida</taxon>
        <taxon>eudicotyledons</taxon>
        <taxon>Gunneridae</taxon>
        <taxon>Pentapetalae</taxon>
        <taxon>rosids</taxon>
        <taxon>malvids</taxon>
        <taxon>Sapindales</taxon>
        <taxon>Anacardiaceae</taxon>
        <taxon>Pistacia</taxon>
    </lineage>
</organism>
<sequence length="144" mass="16158">MHLKEMEVARFLTAVLSGDFKFLRHIDVSNREGLASEGDWYMRCFNSRIIPLKEVSKERPDLCLLAEFPSEGSFIDIDHMVDSEFHSEVSLPSQLSSHTSDGSLLMSSSESSYNSDQGSGNEEGQDSGYIFFEESSDEVDFLAL</sequence>
<proteinExistence type="predicted"/>
<comment type="caution">
    <text evidence="1">The sequence shown here is derived from an EMBL/GenBank/DDBJ whole genome shotgun (WGS) entry which is preliminary data.</text>
</comment>
<keyword evidence="2" id="KW-1185">Reference proteome</keyword>
<reference evidence="2" key="1">
    <citation type="journal article" date="2023" name="G3 (Bethesda)">
        <title>Genome assembly and association tests identify interacting loci associated with vigor, precocity, and sex in interspecific pistachio rootstocks.</title>
        <authorList>
            <person name="Palmer W."/>
            <person name="Jacygrad E."/>
            <person name="Sagayaradj S."/>
            <person name="Cavanaugh K."/>
            <person name="Han R."/>
            <person name="Bertier L."/>
            <person name="Beede B."/>
            <person name="Kafkas S."/>
            <person name="Golino D."/>
            <person name="Preece J."/>
            <person name="Michelmore R."/>
        </authorList>
    </citation>
    <scope>NUCLEOTIDE SEQUENCE [LARGE SCALE GENOMIC DNA]</scope>
</reference>
<protein>
    <submittedName>
        <fullName evidence="1">Uncharacterized protein</fullName>
    </submittedName>
</protein>
<evidence type="ECO:0000313" key="1">
    <source>
        <dbReference type="EMBL" id="KAJ0112098.1"/>
    </source>
</evidence>
<dbReference type="Proteomes" id="UP001164250">
    <property type="component" value="Chromosome 1"/>
</dbReference>
<name>A0ACC1C956_9ROSI</name>
<evidence type="ECO:0000313" key="2">
    <source>
        <dbReference type="Proteomes" id="UP001164250"/>
    </source>
</evidence>
<accession>A0ACC1C956</accession>
<dbReference type="EMBL" id="CM047897">
    <property type="protein sequence ID" value="KAJ0112098.1"/>
    <property type="molecule type" value="Genomic_DNA"/>
</dbReference>
<gene>
    <name evidence="1" type="ORF">Patl1_03367</name>
</gene>